<dbReference type="PANTHER" id="PTHR43214">
    <property type="entry name" value="TWO-COMPONENT RESPONSE REGULATOR"/>
    <property type="match status" value="1"/>
</dbReference>
<dbReference type="GO" id="GO:0000155">
    <property type="term" value="F:phosphorelay sensor kinase activity"/>
    <property type="evidence" value="ECO:0007669"/>
    <property type="project" value="InterPro"/>
</dbReference>
<dbReference type="SMART" id="SM00448">
    <property type="entry name" value="REC"/>
    <property type="match status" value="1"/>
</dbReference>
<organism evidence="10 11">
    <name type="scientific">Actinomadura soli</name>
    <dbReference type="NCBI Taxonomy" id="2508997"/>
    <lineage>
        <taxon>Bacteria</taxon>
        <taxon>Bacillati</taxon>
        <taxon>Actinomycetota</taxon>
        <taxon>Actinomycetes</taxon>
        <taxon>Streptosporangiales</taxon>
        <taxon>Thermomonosporaceae</taxon>
        <taxon>Actinomadura</taxon>
    </lineage>
</organism>
<keyword evidence="3" id="KW-0238">DNA-binding</keyword>
<feature type="domain" description="HTH luxR-type" evidence="8">
    <location>
        <begin position="375"/>
        <end position="440"/>
    </location>
</feature>
<evidence type="ECO:0000256" key="3">
    <source>
        <dbReference type="ARBA" id="ARBA00023125"/>
    </source>
</evidence>
<feature type="signal peptide" evidence="7">
    <location>
        <begin position="1"/>
        <end position="19"/>
    </location>
</feature>
<dbReference type="Pfam" id="PF07730">
    <property type="entry name" value="HisKA_3"/>
    <property type="match status" value="1"/>
</dbReference>
<feature type="modified residue" description="4-aspartylphosphate" evidence="5">
    <location>
        <position position="280"/>
    </location>
</feature>
<dbReference type="PROSITE" id="PS50043">
    <property type="entry name" value="HTH_LUXR_2"/>
    <property type="match status" value="1"/>
</dbReference>
<keyword evidence="1 5" id="KW-0597">Phosphoprotein</keyword>
<dbReference type="SMART" id="SM00421">
    <property type="entry name" value="HTH_LUXR"/>
    <property type="match status" value="1"/>
</dbReference>
<feature type="chain" id="PRO_5022709184" evidence="7">
    <location>
        <begin position="20"/>
        <end position="446"/>
    </location>
</feature>
<comment type="caution">
    <text evidence="10">The sequence shown here is derived from an EMBL/GenBank/DDBJ whole genome shotgun (WGS) entry which is preliminary data.</text>
</comment>
<dbReference type="SUPFAM" id="SSF52172">
    <property type="entry name" value="CheY-like"/>
    <property type="match status" value="1"/>
</dbReference>
<keyword evidence="11" id="KW-1185">Reference proteome</keyword>
<dbReference type="PROSITE" id="PS50110">
    <property type="entry name" value="RESPONSE_REGULATORY"/>
    <property type="match status" value="1"/>
</dbReference>
<dbReference type="AlphaFoldDB" id="A0A5C4J1W5"/>
<evidence type="ECO:0000259" key="8">
    <source>
        <dbReference type="PROSITE" id="PS50043"/>
    </source>
</evidence>
<dbReference type="Pfam" id="PF00196">
    <property type="entry name" value="GerE"/>
    <property type="match status" value="1"/>
</dbReference>
<dbReference type="InterPro" id="IPR058245">
    <property type="entry name" value="NreC/VraR/RcsB-like_REC"/>
</dbReference>
<dbReference type="Gene3D" id="1.20.5.1930">
    <property type="match status" value="1"/>
</dbReference>
<dbReference type="SUPFAM" id="SSF46894">
    <property type="entry name" value="C-terminal effector domain of the bipartite response regulators"/>
    <property type="match status" value="1"/>
</dbReference>
<dbReference type="InterPro" id="IPR016032">
    <property type="entry name" value="Sig_transdc_resp-reg_C-effctor"/>
</dbReference>
<evidence type="ECO:0000256" key="4">
    <source>
        <dbReference type="ARBA" id="ARBA00023163"/>
    </source>
</evidence>
<protein>
    <submittedName>
        <fullName evidence="10">Response regulator</fullName>
    </submittedName>
</protein>
<gene>
    <name evidence="10" type="ORF">ETD83_34285</name>
</gene>
<keyword evidence="7" id="KW-0732">Signal</keyword>
<dbReference type="InterPro" id="IPR011712">
    <property type="entry name" value="Sig_transdc_His_kin_sub3_dim/P"/>
</dbReference>
<dbReference type="InterPro" id="IPR039420">
    <property type="entry name" value="WalR-like"/>
</dbReference>
<dbReference type="Gene3D" id="3.40.50.2300">
    <property type="match status" value="1"/>
</dbReference>
<evidence type="ECO:0000313" key="11">
    <source>
        <dbReference type="Proteomes" id="UP000309174"/>
    </source>
</evidence>
<dbReference type="GO" id="GO:0046983">
    <property type="term" value="F:protein dimerization activity"/>
    <property type="evidence" value="ECO:0007669"/>
    <property type="project" value="InterPro"/>
</dbReference>
<dbReference type="EMBL" id="VCKW01000267">
    <property type="protein sequence ID" value="TMQ90709.1"/>
    <property type="molecule type" value="Genomic_DNA"/>
</dbReference>
<keyword evidence="4" id="KW-0804">Transcription</keyword>
<reference evidence="10 11" key="1">
    <citation type="submission" date="2019-05" db="EMBL/GenBank/DDBJ databases">
        <title>Draft genome sequence of Actinomadura sp. 14C53.</title>
        <authorList>
            <person name="Saricaoglu S."/>
            <person name="Isik K."/>
        </authorList>
    </citation>
    <scope>NUCLEOTIDE SEQUENCE [LARGE SCALE GENOMIC DNA]</scope>
    <source>
        <strain evidence="10 11">14C53</strain>
    </source>
</reference>
<evidence type="ECO:0000256" key="5">
    <source>
        <dbReference type="PROSITE-ProRule" id="PRU00169"/>
    </source>
</evidence>
<dbReference type="CDD" id="cd06170">
    <property type="entry name" value="LuxR_C_like"/>
    <property type="match status" value="1"/>
</dbReference>
<dbReference type="InterPro" id="IPR001789">
    <property type="entry name" value="Sig_transdc_resp-reg_receiver"/>
</dbReference>
<name>A0A5C4J1W5_9ACTN</name>
<dbReference type="CDD" id="cd17535">
    <property type="entry name" value="REC_NarL-like"/>
    <property type="match status" value="1"/>
</dbReference>
<dbReference type="OrthoDB" id="9808843at2"/>
<dbReference type="GO" id="GO:0016020">
    <property type="term" value="C:membrane"/>
    <property type="evidence" value="ECO:0007669"/>
    <property type="project" value="InterPro"/>
</dbReference>
<dbReference type="PRINTS" id="PR00038">
    <property type="entry name" value="HTHLUXR"/>
</dbReference>
<dbReference type="InterPro" id="IPR011006">
    <property type="entry name" value="CheY-like_superfamily"/>
</dbReference>
<evidence type="ECO:0000256" key="6">
    <source>
        <dbReference type="SAM" id="MobiDB-lite"/>
    </source>
</evidence>
<evidence type="ECO:0000256" key="2">
    <source>
        <dbReference type="ARBA" id="ARBA00023015"/>
    </source>
</evidence>
<evidence type="ECO:0000256" key="1">
    <source>
        <dbReference type="ARBA" id="ARBA00022553"/>
    </source>
</evidence>
<accession>A0A5C4J1W5</accession>
<evidence type="ECO:0000313" key="10">
    <source>
        <dbReference type="EMBL" id="TMQ90709.1"/>
    </source>
</evidence>
<feature type="domain" description="Response regulatory" evidence="9">
    <location>
        <begin position="212"/>
        <end position="345"/>
    </location>
</feature>
<dbReference type="GO" id="GO:0006355">
    <property type="term" value="P:regulation of DNA-templated transcription"/>
    <property type="evidence" value="ECO:0007669"/>
    <property type="project" value="InterPro"/>
</dbReference>
<keyword evidence="2" id="KW-0805">Transcription regulation</keyword>
<feature type="region of interest" description="Disordered" evidence="6">
    <location>
        <begin position="199"/>
        <end position="265"/>
    </location>
</feature>
<dbReference type="InterPro" id="IPR000792">
    <property type="entry name" value="Tscrpt_reg_LuxR_C"/>
</dbReference>
<evidence type="ECO:0000256" key="7">
    <source>
        <dbReference type="SAM" id="SignalP"/>
    </source>
</evidence>
<feature type="compositionally biased region" description="Basic and acidic residues" evidence="6">
    <location>
        <begin position="231"/>
        <end position="240"/>
    </location>
</feature>
<dbReference type="GO" id="GO:0003677">
    <property type="term" value="F:DNA binding"/>
    <property type="evidence" value="ECO:0007669"/>
    <property type="project" value="UniProtKB-KW"/>
</dbReference>
<feature type="compositionally biased region" description="Basic residues" evidence="6">
    <location>
        <begin position="241"/>
        <end position="257"/>
    </location>
</feature>
<dbReference type="Proteomes" id="UP000309174">
    <property type="component" value="Unassembled WGS sequence"/>
</dbReference>
<dbReference type="PANTHER" id="PTHR43214:SF24">
    <property type="entry name" value="TRANSCRIPTIONAL REGULATORY PROTEIN NARL-RELATED"/>
    <property type="match status" value="1"/>
</dbReference>
<sequence length="446" mass="47231">MRAAAVVWFAGHPLTNLSAASALALTMVAQTRFRPRTAQLAAVPVAADLVALATENTEALVLGALLHGGALLAGDAARSRSEAAAALRAHEAARAAALRRRALADERARMARELHDAVGHAVTVMVTHAGAARLSLGDERADVRRSLGSIEDVGRAALGDLDRVLGLLDESEPPNPPDLAAALRGLVAGLPPGLRADLAVDGGLPPARGTRRPDVVPDRPGVAHQCRPARLRRDGPDPGRPRRGRRAGHRDRRRRSLRSAGPVSAVRSTAALAPHVVLMDVRMPVMDGVAATAEITARHPASRVLVLTTFELDEYVFAAVRAGAGGLLLKRTPPETLIEGVRTVASGEGLLGPSVTRRLLAEFARTSPAPPDAGARRRLDRLTDREHEVLLLVAHGLSNAEISARLHIGEATTKTHVKRILAKLDLRDRIQAVVFAFDNALVHPRG</sequence>
<evidence type="ECO:0000259" key="9">
    <source>
        <dbReference type="PROSITE" id="PS50110"/>
    </source>
</evidence>
<proteinExistence type="predicted"/>
<dbReference type="Pfam" id="PF00072">
    <property type="entry name" value="Response_reg"/>
    <property type="match status" value="1"/>
</dbReference>